<dbReference type="CDD" id="cd14852">
    <property type="entry name" value="LD-carboxypeptidase"/>
    <property type="match status" value="1"/>
</dbReference>
<dbReference type="InterPro" id="IPR003709">
    <property type="entry name" value="VanY-like_core_dom"/>
</dbReference>
<dbReference type="InterPro" id="IPR052179">
    <property type="entry name" value="DD-CPase-like"/>
</dbReference>
<dbReference type="PANTHER" id="PTHR34385">
    <property type="entry name" value="D-ALANYL-D-ALANINE CARBOXYPEPTIDASE"/>
    <property type="match status" value="1"/>
</dbReference>
<keyword evidence="3" id="KW-0645">Protease</keyword>
<dbReference type="GO" id="GO:0004180">
    <property type="term" value="F:carboxypeptidase activity"/>
    <property type="evidence" value="ECO:0007669"/>
    <property type="project" value="UniProtKB-KW"/>
</dbReference>
<dbReference type="OrthoDB" id="9792074at2"/>
<sequence>MSRRRKRSGGSRLAAAITTLCMIFLMGMVPLVLIAAARQPGAEQEKETAVQTEGKISNPESVPVQSIDPDAHEGEDIPAQGGDNLLILVNAQHPMPEDYASLELEKVQGDYQMDRRAAGPMRQMISDARTQGVELLLCSAYRTRARQEVNFQNSVNSYMTMGYSEDQAVMATARLIAVPGTSEHETGLAADIVTPSYQRLDAGYAGTAAARWLLENAASYGFVLRYPEDKTEITGIDFEPWHYRYVGAEAAKEIMSQGLCLEEYVALRERQDA</sequence>
<accession>A0A845RDB7</accession>
<dbReference type="Proteomes" id="UP000446348">
    <property type="component" value="Unassembled WGS sequence"/>
</dbReference>
<dbReference type="GO" id="GO:0006508">
    <property type="term" value="P:proteolysis"/>
    <property type="evidence" value="ECO:0007669"/>
    <property type="project" value="InterPro"/>
</dbReference>
<organism evidence="3 4">
    <name type="scientific">Anaerotruncus colihominis</name>
    <dbReference type="NCBI Taxonomy" id="169435"/>
    <lineage>
        <taxon>Bacteria</taxon>
        <taxon>Bacillati</taxon>
        <taxon>Bacillota</taxon>
        <taxon>Clostridia</taxon>
        <taxon>Eubacteriales</taxon>
        <taxon>Oscillospiraceae</taxon>
        <taxon>Anaerotruncus</taxon>
    </lineage>
</organism>
<dbReference type="Gene3D" id="3.30.1380.10">
    <property type="match status" value="1"/>
</dbReference>
<dbReference type="RefSeq" id="WP_160209009.1">
    <property type="nucleotide sequence ID" value="NZ_QXWZ01000005.1"/>
</dbReference>
<evidence type="ECO:0000313" key="3">
    <source>
        <dbReference type="EMBL" id="NBI78146.1"/>
    </source>
</evidence>
<protein>
    <submittedName>
        <fullName evidence="3">D-alanyl-D-alanine carboxypeptidase family protein</fullName>
    </submittedName>
</protein>
<dbReference type="InterPro" id="IPR009045">
    <property type="entry name" value="Zn_M74/Hedgehog-like"/>
</dbReference>
<evidence type="ECO:0000256" key="1">
    <source>
        <dbReference type="SAM" id="MobiDB-lite"/>
    </source>
</evidence>
<proteinExistence type="predicted"/>
<evidence type="ECO:0000313" key="4">
    <source>
        <dbReference type="Proteomes" id="UP000446348"/>
    </source>
</evidence>
<keyword evidence="3" id="KW-0121">Carboxypeptidase</keyword>
<evidence type="ECO:0000259" key="2">
    <source>
        <dbReference type="Pfam" id="PF02557"/>
    </source>
</evidence>
<keyword evidence="3" id="KW-0378">Hydrolase</keyword>
<name>A0A845RDB7_9FIRM</name>
<gene>
    <name evidence="3" type="ORF">D3Z39_04560</name>
</gene>
<dbReference type="Pfam" id="PF02557">
    <property type="entry name" value="VanY"/>
    <property type="match status" value="1"/>
</dbReference>
<reference evidence="3 4" key="1">
    <citation type="submission" date="2018-08" db="EMBL/GenBank/DDBJ databases">
        <title>Murine metabolic-syndrome-specific gut microbial biobank.</title>
        <authorList>
            <person name="Liu C."/>
        </authorList>
    </citation>
    <scope>NUCLEOTIDE SEQUENCE [LARGE SCALE GENOMIC DNA]</scope>
    <source>
        <strain evidence="3 4">X69</strain>
    </source>
</reference>
<feature type="compositionally biased region" description="Polar residues" evidence="1">
    <location>
        <begin position="49"/>
        <end position="64"/>
    </location>
</feature>
<dbReference type="PANTHER" id="PTHR34385:SF1">
    <property type="entry name" value="PEPTIDOGLYCAN L-ALANYL-D-GLUTAMATE ENDOPEPTIDASE CWLK"/>
    <property type="match status" value="1"/>
</dbReference>
<dbReference type="EMBL" id="QXWZ01000005">
    <property type="protein sequence ID" value="NBI78146.1"/>
    <property type="molecule type" value="Genomic_DNA"/>
</dbReference>
<dbReference type="SUPFAM" id="SSF55166">
    <property type="entry name" value="Hedgehog/DD-peptidase"/>
    <property type="match status" value="1"/>
</dbReference>
<dbReference type="AlphaFoldDB" id="A0A845RDB7"/>
<comment type="caution">
    <text evidence="3">The sequence shown here is derived from an EMBL/GenBank/DDBJ whole genome shotgun (WGS) entry which is preliminary data.</text>
</comment>
<dbReference type="InterPro" id="IPR058193">
    <property type="entry name" value="VanY/YodJ_core_dom"/>
</dbReference>
<feature type="domain" description="D-alanyl-D-alanine carboxypeptidase-like core" evidence="2">
    <location>
        <begin position="112"/>
        <end position="247"/>
    </location>
</feature>
<feature type="region of interest" description="Disordered" evidence="1">
    <location>
        <begin position="44"/>
        <end position="76"/>
    </location>
</feature>